<keyword evidence="2" id="KW-1185">Reference proteome</keyword>
<evidence type="ECO:0000313" key="1">
    <source>
        <dbReference type="EMBL" id="KAG7372522.1"/>
    </source>
</evidence>
<reference evidence="1" key="1">
    <citation type="journal article" date="2021" name="Sci. Rep.">
        <title>Diploid genomic architecture of Nitzschia inconspicua, an elite biomass production diatom.</title>
        <authorList>
            <person name="Oliver A."/>
            <person name="Podell S."/>
            <person name="Pinowska A."/>
            <person name="Traller J.C."/>
            <person name="Smith S.R."/>
            <person name="McClure R."/>
            <person name="Beliaev A."/>
            <person name="Bohutskyi P."/>
            <person name="Hill E.A."/>
            <person name="Rabines A."/>
            <person name="Zheng H."/>
            <person name="Allen L.Z."/>
            <person name="Kuo A."/>
            <person name="Grigoriev I.V."/>
            <person name="Allen A.E."/>
            <person name="Hazlebeck D."/>
            <person name="Allen E.E."/>
        </authorList>
    </citation>
    <scope>NUCLEOTIDE SEQUENCE</scope>
    <source>
        <strain evidence="1">Hildebrandi</strain>
    </source>
</reference>
<reference evidence="1" key="2">
    <citation type="submission" date="2021-04" db="EMBL/GenBank/DDBJ databases">
        <authorList>
            <person name="Podell S."/>
        </authorList>
    </citation>
    <scope>NUCLEOTIDE SEQUENCE</scope>
    <source>
        <strain evidence="1">Hildebrandi</strain>
    </source>
</reference>
<proteinExistence type="predicted"/>
<name>A0A9K3Q5S5_9STRA</name>
<gene>
    <name evidence="1" type="ORF">IV203_018665</name>
</gene>
<accession>A0A9K3Q5S5</accession>
<organism evidence="1 2">
    <name type="scientific">Nitzschia inconspicua</name>
    <dbReference type="NCBI Taxonomy" id="303405"/>
    <lineage>
        <taxon>Eukaryota</taxon>
        <taxon>Sar</taxon>
        <taxon>Stramenopiles</taxon>
        <taxon>Ochrophyta</taxon>
        <taxon>Bacillariophyta</taxon>
        <taxon>Bacillariophyceae</taxon>
        <taxon>Bacillariophycidae</taxon>
        <taxon>Bacillariales</taxon>
        <taxon>Bacillariaceae</taxon>
        <taxon>Nitzschia</taxon>
    </lineage>
</organism>
<dbReference type="Proteomes" id="UP000693970">
    <property type="component" value="Unassembled WGS sequence"/>
</dbReference>
<evidence type="ECO:0000313" key="2">
    <source>
        <dbReference type="Proteomes" id="UP000693970"/>
    </source>
</evidence>
<protein>
    <submittedName>
        <fullName evidence="1">Uncharacterized protein</fullName>
    </submittedName>
</protein>
<comment type="caution">
    <text evidence="1">The sequence shown here is derived from an EMBL/GenBank/DDBJ whole genome shotgun (WGS) entry which is preliminary data.</text>
</comment>
<dbReference type="EMBL" id="JAGRRH010000003">
    <property type="protein sequence ID" value="KAG7372522.1"/>
    <property type="molecule type" value="Genomic_DNA"/>
</dbReference>
<sequence length="87" mass="9669">MLPVVSTGTGYVTNKQPALVWYADNDDDDDDFTHWTVTQTAIGISEWVVCLYKNGIGMELSEQSCGTGFFGNNLDDANMRKTERLSL</sequence>
<dbReference type="AlphaFoldDB" id="A0A9K3Q5S5"/>